<feature type="transmembrane region" description="Helical" evidence="2">
    <location>
        <begin position="95"/>
        <end position="114"/>
    </location>
</feature>
<keyword evidence="2" id="KW-0812">Transmembrane</keyword>
<dbReference type="EMBL" id="JAXQNO010000017">
    <property type="protein sequence ID" value="KAK4778501.1"/>
    <property type="molecule type" value="Genomic_DNA"/>
</dbReference>
<dbReference type="GO" id="GO:0016020">
    <property type="term" value="C:membrane"/>
    <property type="evidence" value="ECO:0007669"/>
    <property type="project" value="InterPro"/>
</dbReference>
<reference evidence="3 4" key="1">
    <citation type="journal article" date="2023" name="Hortic Res">
        <title>Pangenome of water caltrop reveals structural variations and asymmetric subgenome divergence after allopolyploidization.</title>
        <authorList>
            <person name="Zhang X."/>
            <person name="Chen Y."/>
            <person name="Wang L."/>
            <person name="Yuan Y."/>
            <person name="Fang M."/>
            <person name="Shi L."/>
            <person name="Lu R."/>
            <person name="Comes H.P."/>
            <person name="Ma Y."/>
            <person name="Chen Y."/>
            <person name="Huang G."/>
            <person name="Zhou Y."/>
            <person name="Zheng Z."/>
            <person name="Qiu Y."/>
        </authorList>
    </citation>
    <scope>NUCLEOTIDE SEQUENCE [LARGE SCALE GENOMIC DNA]</scope>
    <source>
        <strain evidence="3">F231</strain>
    </source>
</reference>
<evidence type="ECO:0000313" key="3">
    <source>
        <dbReference type="EMBL" id="KAK4778501.1"/>
    </source>
</evidence>
<evidence type="ECO:0000313" key="4">
    <source>
        <dbReference type="Proteomes" id="UP001346149"/>
    </source>
</evidence>
<dbReference type="GO" id="GO:0042910">
    <property type="term" value="F:xenobiotic transmembrane transporter activity"/>
    <property type="evidence" value="ECO:0007669"/>
    <property type="project" value="InterPro"/>
</dbReference>
<dbReference type="Pfam" id="PF01554">
    <property type="entry name" value="MatE"/>
    <property type="match status" value="2"/>
</dbReference>
<feature type="transmembrane region" description="Helical" evidence="2">
    <location>
        <begin position="68"/>
        <end position="89"/>
    </location>
</feature>
<keyword evidence="2" id="KW-0472">Membrane</keyword>
<dbReference type="Proteomes" id="UP001346149">
    <property type="component" value="Unassembled WGS sequence"/>
</dbReference>
<feature type="transmembrane region" description="Helical" evidence="2">
    <location>
        <begin position="226"/>
        <end position="248"/>
    </location>
</feature>
<accession>A0AAN7QVK5</accession>
<keyword evidence="2" id="KW-1133">Transmembrane helix</keyword>
<dbReference type="GO" id="GO:0015297">
    <property type="term" value="F:antiporter activity"/>
    <property type="evidence" value="ECO:0007669"/>
    <property type="project" value="InterPro"/>
</dbReference>
<evidence type="ECO:0000256" key="2">
    <source>
        <dbReference type="SAM" id="Phobius"/>
    </source>
</evidence>
<proteinExistence type="inferred from homology"/>
<sequence length="343" mass="37896">MLQLCGALDTLCGQAFGAKLYRTLGIHLQASCFISFIFSIFISILWYFTEQVLILLHQDPDISRSAAVYTKAFIPGIFAYGFLQNILRFLQTQTILFPLVISSAIHVGVAYCLVYKTSLGFEGASLSASVSLWVSLLLMAPYLAFSKRCEHSWEGFSRESFQYIEVNLKLALPSAAMQCLENWAFETLVLLAGLMKDAETTTSLIAMCTRISNELGAGNTHQAKNAIAVTLKLSVILAITFVLALALGHNLWTGLFSESLTITDNFASLTPFLAISITLDSISGVVSYQVWLEDVGGNTWLWTLDRINMCQVLTLLIITFRGRWTKLDLFMDGDDENTSAISA</sequence>
<gene>
    <name evidence="3" type="ORF">SAY86_006029</name>
</gene>
<comment type="similarity">
    <text evidence="1">Belongs to the multi antimicrobial extrusion (MATE) (TC 2.A.66.1) family.</text>
</comment>
<dbReference type="AlphaFoldDB" id="A0AAN7QVK5"/>
<evidence type="ECO:0000256" key="1">
    <source>
        <dbReference type="ARBA" id="ARBA00010199"/>
    </source>
</evidence>
<feature type="transmembrane region" description="Helical" evidence="2">
    <location>
        <begin position="126"/>
        <end position="145"/>
    </location>
</feature>
<protein>
    <submittedName>
        <fullName evidence="3">Uncharacterized protein</fullName>
    </submittedName>
</protein>
<feature type="transmembrane region" description="Helical" evidence="2">
    <location>
        <begin position="27"/>
        <end position="48"/>
    </location>
</feature>
<organism evidence="3 4">
    <name type="scientific">Trapa natans</name>
    <name type="common">Water chestnut</name>
    <dbReference type="NCBI Taxonomy" id="22666"/>
    <lineage>
        <taxon>Eukaryota</taxon>
        <taxon>Viridiplantae</taxon>
        <taxon>Streptophyta</taxon>
        <taxon>Embryophyta</taxon>
        <taxon>Tracheophyta</taxon>
        <taxon>Spermatophyta</taxon>
        <taxon>Magnoliopsida</taxon>
        <taxon>eudicotyledons</taxon>
        <taxon>Gunneridae</taxon>
        <taxon>Pentapetalae</taxon>
        <taxon>rosids</taxon>
        <taxon>malvids</taxon>
        <taxon>Myrtales</taxon>
        <taxon>Lythraceae</taxon>
        <taxon>Trapa</taxon>
    </lineage>
</organism>
<comment type="caution">
    <text evidence="3">The sequence shown here is derived from an EMBL/GenBank/DDBJ whole genome shotgun (WGS) entry which is preliminary data.</text>
</comment>
<dbReference type="InterPro" id="IPR002528">
    <property type="entry name" value="MATE_fam"/>
</dbReference>
<dbReference type="PANTHER" id="PTHR11206">
    <property type="entry name" value="MULTIDRUG RESISTANCE PROTEIN"/>
    <property type="match status" value="1"/>
</dbReference>
<name>A0AAN7QVK5_TRANT</name>
<feature type="transmembrane region" description="Helical" evidence="2">
    <location>
        <begin position="269"/>
        <end position="288"/>
    </location>
</feature>
<keyword evidence="4" id="KW-1185">Reference proteome</keyword>